<feature type="binding site" evidence="6">
    <location>
        <begin position="415"/>
        <end position="420"/>
    </location>
    <ligand>
        <name>ATP</name>
        <dbReference type="ChEBI" id="CHEBI:30616"/>
    </ligand>
</feature>
<keyword evidence="3 6" id="KW-0547">Nucleotide-binding</keyword>
<feature type="domain" description="AMP-dependent synthetase/ligase" evidence="7">
    <location>
        <begin position="97"/>
        <end position="474"/>
    </location>
</feature>
<keyword evidence="11" id="KW-1185">Reference proteome</keyword>
<reference evidence="10 11" key="1">
    <citation type="submission" date="2023-02" db="EMBL/GenBank/DDBJ databases">
        <title>Genome sequence of Lentisphaera profundi SAORIC-696.</title>
        <authorList>
            <person name="Kim e."/>
            <person name="Cho J.-C."/>
            <person name="Choi A."/>
            <person name="Kang I."/>
        </authorList>
    </citation>
    <scope>NUCLEOTIDE SEQUENCE [LARGE SCALE GENOMIC DNA]</scope>
    <source>
        <strain evidence="10 11">SAORIC-696</strain>
    </source>
</reference>
<keyword evidence="4 6" id="KW-0067">ATP-binding</keyword>
<dbReference type="EMBL" id="CP117811">
    <property type="protein sequence ID" value="WDE96863.1"/>
    <property type="molecule type" value="Genomic_DNA"/>
</dbReference>
<dbReference type="PANTHER" id="PTHR24095">
    <property type="entry name" value="ACETYL-COENZYME A SYNTHETASE"/>
    <property type="match status" value="1"/>
</dbReference>
<dbReference type="InterPro" id="IPR045851">
    <property type="entry name" value="AMP-bd_C_sf"/>
</dbReference>
<feature type="binding site" evidence="6">
    <location>
        <position position="532"/>
    </location>
    <ligand>
        <name>ATP</name>
        <dbReference type="ChEBI" id="CHEBI:30616"/>
    </ligand>
</feature>
<sequence length="652" mass="72849">MSNDIEVTMQEDRLFEPTFEFIEQAHIKSKGQYDAMYMESIRSPEKFWGDIAEDFTWKKKWDQVINWDDAPVAKWFDGAELNITENCLDRHLETERRTKKALIWEGEPGDTLELTYEQLHDRVCRAAAMLREQGVKKGDRVTIYLPMVPELMISVLACARIGAIHSVIFGGFSSGAILDRVKDAESAVVITADGGWRRGKTLGLKKIVDDAINQTDIVKTCIVVQRAEVDHEMKSGRDIYWNDIYPAEGTAFEAETMKSQDPLFLLYTSGSTGKPKGVQHSTAGYMVGTHTTTKYIFDMKDSDVYWCTADVGWITGHSYLVYGPLLNGATIVMYEGAPNFPDFDRFWDVIEKHKVTIFYTAPTAIRAFMKWGNEHVEKHDISSLRLLGTVGEPINPEAWMWYHEKIGASRCPIVDTWWQTETGAIMITPLPGVTSTRPGCATTPFFGVDAAIVDEKGNEVPDGKGGLLVIRKPWPSMLTNIWGDLDRFKEVYWSRFAEQGYYLAGDGAVKDKNGYITILGRIDDVINVSGHRLSTMELESCLVAHPSVAEAAVVGFEHDLKGEGIAAYVIVNNGFTQSEDDKVILKKFIAGEIGAFARPDQIHFADALPKTRSGKIMRRVLKEIAAGRDIEGDLSTIEDIAALKKLAASAKV</sequence>
<dbReference type="Gene3D" id="3.30.300.30">
    <property type="match status" value="1"/>
</dbReference>
<feature type="binding site" evidence="6">
    <location>
        <position position="339"/>
    </location>
    <ligand>
        <name>CoA</name>
        <dbReference type="ChEBI" id="CHEBI:57287"/>
    </ligand>
</feature>
<feature type="binding site" evidence="6">
    <location>
        <begin position="197"/>
        <end position="200"/>
    </location>
    <ligand>
        <name>CoA</name>
        <dbReference type="ChEBI" id="CHEBI:57287"/>
    </ligand>
</feature>
<feature type="binding site" evidence="6">
    <location>
        <position position="543"/>
    </location>
    <ligand>
        <name>Mg(2+)</name>
        <dbReference type="ChEBI" id="CHEBI:18420"/>
    </ligand>
</feature>
<dbReference type="PROSITE" id="PS00455">
    <property type="entry name" value="AMP_BINDING"/>
    <property type="match status" value="1"/>
</dbReference>
<feature type="binding site" evidence="6">
    <location>
        <position position="521"/>
    </location>
    <ligand>
        <name>ATP</name>
        <dbReference type="ChEBI" id="CHEBI:30616"/>
    </ligand>
</feature>
<dbReference type="PANTHER" id="PTHR24095:SF14">
    <property type="entry name" value="ACETYL-COENZYME A SYNTHETASE 1"/>
    <property type="match status" value="1"/>
</dbReference>
<dbReference type="HAMAP" id="MF_01123">
    <property type="entry name" value="Ac_CoA_synth"/>
    <property type="match status" value="1"/>
</dbReference>
<feature type="binding site" evidence="6">
    <location>
        <position position="315"/>
    </location>
    <ligand>
        <name>CoA</name>
        <dbReference type="ChEBI" id="CHEBI:57287"/>
    </ligand>
</feature>
<gene>
    <name evidence="10" type="primary">acs</name>
    <name evidence="6" type="synonym">acsA</name>
    <name evidence="10" type="ORF">PQO03_02665</name>
</gene>
<feature type="domain" description="Acetyl-coenzyme A synthetase N-terminal" evidence="9">
    <location>
        <begin position="33"/>
        <end position="87"/>
    </location>
</feature>
<feature type="binding site" evidence="6">
    <location>
        <position position="529"/>
    </location>
    <ligand>
        <name>CoA</name>
        <dbReference type="ChEBI" id="CHEBI:57287"/>
    </ligand>
</feature>
<feature type="binding site" evidence="6">
    <location>
        <position position="545"/>
    </location>
    <ligand>
        <name>Mg(2+)</name>
        <dbReference type="ChEBI" id="CHEBI:18420"/>
    </ligand>
</feature>
<dbReference type="InterPro" id="IPR042099">
    <property type="entry name" value="ANL_N_sf"/>
</dbReference>
<keyword evidence="6" id="KW-0479">Metal-binding</keyword>
<feature type="modified residue" description="N6-acetyllysine" evidence="6">
    <location>
        <position position="615"/>
    </location>
</feature>
<evidence type="ECO:0000259" key="8">
    <source>
        <dbReference type="Pfam" id="PF13193"/>
    </source>
</evidence>
<dbReference type="NCBIfam" id="TIGR02188">
    <property type="entry name" value="Ac_CoA_lig_AcsA"/>
    <property type="match status" value="1"/>
</dbReference>
<protein>
    <recommendedName>
        <fullName evidence="6">Acetyl-coenzyme A synthetase</fullName>
        <shortName evidence="6">AcCoA synthetase</shortName>
        <shortName evidence="6">Acs</shortName>
        <ecNumber evidence="6">6.2.1.1</ecNumber>
    </recommendedName>
    <alternativeName>
        <fullName evidence="6">Acetate--CoA ligase</fullName>
    </alternativeName>
    <alternativeName>
        <fullName evidence="6">Acyl-activating enzyme</fullName>
    </alternativeName>
</protein>
<dbReference type="Gene3D" id="3.40.50.12780">
    <property type="entry name" value="N-terminal domain of ligase-like"/>
    <property type="match status" value="1"/>
</dbReference>
<dbReference type="InterPro" id="IPR000873">
    <property type="entry name" value="AMP-dep_synth/lig_dom"/>
</dbReference>
<comment type="caution">
    <text evidence="6">Lacks conserved residue(s) required for the propagation of feature annotation.</text>
</comment>
<comment type="cofactor">
    <cofactor evidence="6">
        <name>Mg(2+)</name>
        <dbReference type="ChEBI" id="CHEBI:18420"/>
    </cofactor>
</comment>
<dbReference type="Pfam" id="PF00501">
    <property type="entry name" value="AMP-binding"/>
    <property type="match status" value="1"/>
</dbReference>
<evidence type="ECO:0000259" key="7">
    <source>
        <dbReference type="Pfam" id="PF00501"/>
    </source>
</evidence>
<dbReference type="CDD" id="cd05966">
    <property type="entry name" value="ACS"/>
    <property type="match status" value="1"/>
</dbReference>
<keyword evidence="5 6" id="KW-0007">Acetylation</keyword>
<evidence type="ECO:0000313" key="10">
    <source>
        <dbReference type="EMBL" id="WDE96863.1"/>
    </source>
</evidence>
<dbReference type="InterPro" id="IPR020845">
    <property type="entry name" value="AMP-binding_CS"/>
</dbReference>
<evidence type="ECO:0000313" key="11">
    <source>
        <dbReference type="Proteomes" id="UP001214250"/>
    </source>
</evidence>
<comment type="catalytic activity">
    <reaction evidence="6">
        <text>acetate + ATP + CoA = acetyl-CoA + AMP + diphosphate</text>
        <dbReference type="Rhea" id="RHEA:23176"/>
        <dbReference type="ChEBI" id="CHEBI:30089"/>
        <dbReference type="ChEBI" id="CHEBI:30616"/>
        <dbReference type="ChEBI" id="CHEBI:33019"/>
        <dbReference type="ChEBI" id="CHEBI:57287"/>
        <dbReference type="ChEBI" id="CHEBI:57288"/>
        <dbReference type="ChEBI" id="CHEBI:456215"/>
        <dbReference type="EC" id="6.2.1.1"/>
    </reaction>
</comment>
<dbReference type="RefSeq" id="WP_274150928.1">
    <property type="nucleotide sequence ID" value="NZ_CP117811.1"/>
</dbReference>
<dbReference type="EC" id="6.2.1.1" evidence="6"/>
<accession>A0ABY7VUA9</accession>
<keyword evidence="6" id="KW-0460">Magnesium</keyword>
<comment type="PTM">
    <text evidence="6">Acetylated. Deacetylation by the SIR2-homolog deacetylase activates the enzyme.</text>
</comment>
<evidence type="ECO:0000256" key="5">
    <source>
        <dbReference type="ARBA" id="ARBA00022990"/>
    </source>
</evidence>
<name>A0ABY7VUA9_9BACT</name>
<feature type="domain" description="AMP-binding enzyme C-terminal" evidence="8">
    <location>
        <begin position="537"/>
        <end position="615"/>
    </location>
</feature>
<dbReference type="InterPro" id="IPR025110">
    <property type="entry name" value="AMP-bd_C"/>
</dbReference>
<dbReference type="GO" id="GO:0003987">
    <property type="term" value="F:acetate-CoA ligase activity"/>
    <property type="evidence" value="ECO:0007669"/>
    <property type="project" value="UniProtKB-EC"/>
</dbReference>
<evidence type="ECO:0000256" key="1">
    <source>
        <dbReference type="ARBA" id="ARBA00006432"/>
    </source>
</evidence>
<evidence type="ECO:0000259" key="9">
    <source>
        <dbReference type="Pfam" id="PF16177"/>
    </source>
</evidence>
<dbReference type="Pfam" id="PF13193">
    <property type="entry name" value="AMP-binding_C"/>
    <property type="match status" value="1"/>
</dbReference>
<dbReference type="Pfam" id="PF16177">
    <property type="entry name" value="ACAS_N"/>
    <property type="match status" value="1"/>
</dbReference>
<proteinExistence type="inferred from homology"/>
<feature type="binding site" evidence="6">
    <location>
        <begin position="391"/>
        <end position="393"/>
    </location>
    <ligand>
        <name>ATP</name>
        <dbReference type="ChEBI" id="CHEBI:30616"/>
    </ligand>
</feature>
<comment type="similarity">
    <text evidence="1 6">Belongs to the ATP-dependent AMP-binding enzyme family.</text>
</comment>
<feature type="binding site" evidence="6">
    <location>
        <position position="548"/>
    </location>
    <ligand>
        <name>Mg(2+)</name>
        <dbReference type="ChEBI" id="CHEBI:18420"/>
    </ligand>
</feature>
<dbReference type="Proteomes" id="UP001214250">
    <property type="component" value="Chromosome 1"/>
</dbReference>
<comment type="function">
    <text evidence="6">Catalyzes the conversion of acetate into acetyl-CoA (AcCoA), an essential intermediate at the junction of anabolic and catabolic pathways. AcsA undergoes a two-step reaction. In the first half reaction, AcsA combines acetate with ATP to form acetyl-adenylate (AcAMP) intermediate. In the second half reaction, it can then transfer the acetyl group from AcAMP to the sulfhydryl group of CoA, forming the product AcCoA.</text>
</comment>
<feature type="binding site" evidence="6">
    <location>
        <position position="506"/>
    </location>
    <ligand>
        <name>ATP</name>
        <dbReference type="ChEBI" id="CHEBI:30616"/>
    </ligand>
</feature>
<organism evidence="10 11">
    <name type="scientific">Lentisphaera profundi</name>
    <dbReference type="NCBI Taxonomy" id="1658616"/>
    <lineage>
        <taxon>Bacteria</taxon>
        <taxon>Pseudomonadati</taxon>
        <taxon>Lentisphaerota</taxon>
        <taxon>Lentisphaeria</taxon>
        <taxon>Lentisphaerales</taxon>
        <taxon>Lentisphaeraceae</taxon>
        <taxon>Lentisphaera</taxon>
    </lineage>
</organism>
<dbReference type="SUPFAM" id="SSF56801">
    <property type="entry name" value="Acetyl-CoA synthetase-like"/>
    <property type="match status" value="1"/>
</dbReference>
<evidence type="ECO:0000256" key="6">
    <source>
        <dbReference type="HAMAP-Rule" id="MF_01123"/>
    </source>
</evidence>
<dbReference type="InterPro" id="IPR011904">
    <property type="entry name" value="Ac_CoA_lig"/>
</dbReference>
<dbReference type="NCBIfam" id="NF001208">
    <property type="entry name" value="PRK00174.1"/>
    <property type="match status" value="1"/>
</dbReference>
<keyword evidence="2 6" id="KW-0436">Ligase</keyword>
<evidence type="ECO:0000256" key="4">
    <source>
        <dbReference type="ARBA" id="ARBA00022840"/>
    </source>
</evidence>
<dbReference type="InterPro" id="IPR032387">
    <property type="entry name" value="ACAS_N"/>
</dbReference>
<evidence type="ECO:0000256" key="3">
    <source>
        <dbReference type="ARBA" id="ARBA00022741"/>
    </source>
</evidence>
<evidence type="ECO:0000256" key="2">
    <source>
        <dbReference type="ARBA" id="ARBA00022598"/>
    </source>
</evidence>